<sequence length="457" mass="48898">AQVTSVSELSDVQPGDWAFTALQRLVEEYGCLEGYPDRTYRGNRALTRYEFAAGLNACLDVVIQLIGPGNVDIDSIRRLQEEFAAELATIRGRVDGLETDVAELRSQQFSTTTKLRGQVDAHLVVPFSDASVASLNNRNINPNPNANEALPGTFPAATPVEEADATFEYRARLNFDTSFTGKDRLRIRLQASDNARSLANSQSGLANQSGRRNGLEDNLGLDDVYYSFPVGNRISAIIAANSVLTDNFVTSTIVPFDGSSVADAGGPEFYDLYQGGNFGAGLNIAFSPNLILDLGYSSRSSNVNAAGQGLFNRNSYIAQLNLLTDGILNAAVTYIDGDQSTLGLADYTVAGLLNLDFGGFEVGGHYAYTPAIGGGNLDSYMGGVAFNNFLGSGNQFGVYGGISPSRTVDPLLVEAYYKIDVNEFFSFTPAVIYTDSKAPGAGDTTAVYGALRATFRF</sequence>
<dbReference type="GO" id="GO:0008643">
    <property type="term" value="P:carbohydrate transport"/>
    <property type="evidence" value="ECO:0007669"/>
    <property type="project" value="InterPro"/>
</dbReference>
<comment type="caution">
    <text evidence="3">The sequence shown here is derived from an EMBL/GenBank/DDBJ whole genome shotgun (WGS) entry which is preliminary data.</text>
</comment>
<feature type="non-terminal residue" evidence="3">
    <location>
        <position position="1"/>
    </location>
</feature>
<proteinExistence type="inferred from homology"/>
<name>A0A2W4WNV9_9CYAN</name>
<evidence type="ECO:0000313" key="4">
    <source>
        <dbReference type="Proteomes" id="UP000249794"/>
    </source>
</evidence>
<dbReference type="InterPro" id="IPR001119">
    <property type="entry name" value="SLH_dom"/>
</dbReference>
<evidence type="ECO:0000313" key="3">
    <source>
        <dbReference type="EMBL" id="PZO46823.1"/>
    </source>
</evidence>
<dbReference type="NCBIfam" id="NF033921">
    <property type="entry name" value="por_somb"/>
    <property type="match status" value="1"/>
</dbReference>
<dbReference type="Proteomes" id="UP000249794">
    <property type="component" value="Unassembled WGS sequence"/>
</dbReference>
<dbReference type="InterPro" id="IPR007049">
    <property type="entry name" value="Carb-sel_porin_OprB"/>
</dbReference>
<evidence type="ECO:0000256" key="1">
    <source>
        <dbReference type="RuleBase" id="RU363072"/>
    </source>
</evidence>
<dbReference type="GO" id="GO:0015288">
    <property type="term" value="F:porin activity"/>
    <property type="evidence" value="ECO:0007669"/>
    <property type="project" value="InterPro"/>
</dbReference>
<organism evidence="3 4">
    <name type="scientific">Phormidesmis priestleyi</name>
    <dbReference type="NCBI Taxonomy" id="268141"/>
    <lineage>
        <taxon>Bacteria</taxon>
        <taxon>Bacillati</taxon>
        <taxon>Cyanobacteriota</taxon>
        <taxon>Cyanophyceae</taxon>
        <taxon>Leptolyngbyales</taxon>
        <taxon>Leptolyngbyaceae</taxon>
        <taxon>Phormidesmis</taxon>
    </lineage>
</organism>
<feature type="domain" description="SLH" evidence="2">
    <location>
        <begin position="5"/>
        <end position="69"/>
    </location>
</feature>
<gene>
    <name evidence="3" type="ORF">DCF15_19775</name>
</gene>
<dbReference type="Pfam" id="PF00395">
    <property type="entry name" value="SLH"/>
    <property type="match status" value="1"/>
</dbReference>
<dbReference type="PROSITE" id="PS51272">
    <property type="entry name" value="SLH"/>
    <property type="match status" value="1"/>
</dbReference>
<dbReference type="InterPro" id="IPR047684">
    <property type="entry name" value="Por_som-like"/>
</dbReference>
<dbReference type="PANTHER" id="PTHR43308:SF1">
    <property type="entry name" value="OUTER MEMBRANE PROTEIN ALPHA"/>
    <property type="match status" value="1"/>
</dbReference>
<dbReference type="Pfam" id="PF04966">
    <property type="entry name" value="OprB"/>
    <property type="match status" value="1"/>
</dbReference>
<evidence type="ECO:0000259" key="2">
    <source>
        <dbReference type="PROSITE" id="PS51272"/>
    </source>
</evidence>
<accession>A0A2W4WNV9</accession>
<protein>
    <submittedName>
        <fullName evidence="3">Porin</fullName>
    </submittedName>
</protein>
<dbReference type="GO" id="GO:0016020">
    <property type="term" value="C:membrane"/>
    <property type="evidence" value="ECO:0007669"/>
    <property type="project" value="InterPro"/>
</dbReference>
<dbReference type="PANTHER" id="PTHR43308">
    <property type="entry name" value="OUTER MEMBRANE PROTEIN ALPHA-RELATED"/>
    <property type="match status" value="1"/>
</dbReference>
<reference evidence="3 4" key="2">
    <citation type="submission" date="2018-06" db="EMBL/GenBank/DDBJ databases">
        <title>Metagenomic assembly of (sub)arctic Cyanobacteria and their associated microbiome from non-axenic cultures.</title>
        <authorList>
            <person name="Baurain D."/>
        </authorList>
    </citation>
    <scope>NUCLEOTIDE SEQUENCE [LARGE SCALE GENOMIC DNA]</scope>
    <source>
        <strain evidence="3">ULC027bin1</strain>
    </source>
</reference>
<reference evidence="4" key="1">
    <citation type="submission" date="2018-04" db="EMBL/GenBank/DDBJ databases">
        <authorList>
            <person name="Cornet L."/>
        </authorList>
    </citation>
    <scope>NUCLEOTIDE SEQUENCE [LARGE SCALE GENOMIC DNA]</scope>
</reference>
<comment type="similarity">
    <text evidence="1">Belongs to the OprB family.</text>
</comment>
<dbReference type="EMBL" id="QBMP01000295">
    <property type="protein sequence ID" value="PZO46823.1"/>
    <property type="molecule type" value="Genomic_DNA"/>
</dbReference>
<dbReference type="InterPro" id="IPR051465">
    <property type="entry name" value="Cell_Envelope_Struct_Comp"/>
</dbReference>
<dbReference type="AlphaFoldDB" id="A0A2W4WNV9"/>